<proteinExistence type="inferred from homology"/>
<keyword evidence="13 17" id="KW-0234">DNA repair</keyword>
<dbReference type="InterPro" id="IPR012337">
    <property type="entry name" value="RNaseH-like_sf"/>
</dbReference>
<dbReference type="Pfam" id="PF01367">
    <property type="entry name" value="5_3_exonuc"/>
    <property type="match status" value="1"/>
</dbReference>
<dbReference type="RefSeq" id="WP_072739964.1">
    <property type="nucleotide sequence ID" value="NZ_CP048813.1"/>
</dbReference>
<comment type="function">
    <text evidence="15">In addition to polymerase activity, this DNA polymerase exhibits 3'-5' and 5'-3' exonuclease activity.</text>
</comment>
<evidence type="ECO:0000256" key="4">
    <source>
        <dbReference type="ARBA" id="ARBA00022679"/>
    </source>
</evidence>
<dbReference type="InterPro" id="IPR002421">
    <property type="entry name" value="5-3_exonuclease"/>
</dbReference>
<accession>A0A1G8CMV0</accession>
<dbReference type="CDD" id="cd08637">
    <property type="entry name" value="DNA_pol_A_pol_I_C"/>
    <property type="match status" value="1"/>
</dbReference>
<dbReference type="OrthoDB" id="9806424at2"/>
<dbReference type="FunFam" id="1.10.150.20:FF:000002">
    <property type="entry name" value="DNA polymerase I"/>
    <property type="match status" value="1"/>
</dbReference>
<dbReference type="CDD" id="cd09898">
    <property type="entry name" value="H3TH_53EXO"/>
    <property type="match status" value="1"/>
</dbReference>
<dbReference type="EC" id="2.7.7.7" evidence="2 16"/>
<dbReference type="NCBIfam" id="TIGR00593">
    <property type="entry name" value="pola"/>
    <property type="match status" value="1"/>
</dbReference>
<dbReference type="InterPro" id="IPR036279">
    <property type="entry name" value="5-3_exonuclease_C_sf"/>
</dbReference>
<feature type="compositionally biased region" description="Pro residues" evidence="18">
    <location>
        <begin position="1"/>
        <end position="10"/>
    </location>
</feature>
<evidence type="ECO:0000259" key="20">
    <source>
        <dbReference type="SMART" id="SM00475"/>
    </source>
</evidence>
<keyword evidence="8 17" id="KW-0227">DNA damage</keyword>
<gene>
    <name evidence="17" type="primary">polA</name>
    <name evidence="22" type="ORF">SAMN05444695_10268</name>
</gene>
<name>A0A1G8CMV0_9NOCA</name>
<evidence type="ECO:0000256" key="10">
    <source>
        <dbReference type="ARBA" id="ARBA00022839"/>
    </source>
</evidence>
<keyword evidence="7" id="KW-0540">Nuclease</keyword>
<evidence type="ECO:0000256" key="16">
    <source>
        <dbReference type="NCBIfam" id="TIGR00593"/>
    </source>
</evidence>
<keyword evidence="9" id="KW-0378">Hydrolase</keyword>
<evidence type="ECO:0000256" key="12">
    <source>
        <dbReference type="ARBA" id="ARBA00023125"/>
    </source>
</evidence>
<keyword evidence="10" id="KW-0269">Exonuclease</keyword>
<evidence type="ECO:0000256" key="13">
    <source>
        <dbReference type="ARBA" id="ARBA00023204"/>
    </source>
</evidence>
<feature type="domain" description="5'-3' exonuclease" evidence="20">
    <location>
        <begin position="27"/>
        <end position="289"/>
    </location>
</feature>
<dbReference type="CDD" id="cd09859">
    <property type="entry name" value="PIN_53EXO"/>
    <property type="match status" value="1"/>
</dbReference>
<dbReference type="Pfam" id="PF02739">
    <property type="entry name" value="5_3_exonuc_N"/>
    <property type="match status" value="1"/>
</dbReference>
<keyword evidence="23" id="KW-1185">Reference proteome</keyword>
<dbReference type="GO" id="GO:0006261">
    <property type="term" value="P:DNA-templated DNA replication"/>
    <property type="evidence" value="ECO:0007669"/>
    <property type="project" value="UniProtKB-UniRule"/>
</dbReference>
<dbReference type="PROSITE" id="PS00447">
    <property type="entry name" value="DNA_POLYMERASE_A"/>
    <property type="match status" value="1"/>
</dbReference>
<dbReference type="PANTHER" id="PTHR10133">
    <property type="entry name" value="DNA POLYMERASE I"/>
    <property type="match status" value="1"/>
</dbReference>
<dbReference type="GO" id="GO:0008408">
    <property type="term" value="F:3'-5' exonuclease activity"/>
    <property type="evidence" value="ECO:0007669"/>
    <property type="project" value="InterPro"/>
</dbReference>
<keyword evidence="5 17" id="KW-0548">Nucleotidyltransferase</keyword>
<dbReference type="InterPro" id="IPR020046">
    <property type="entry name" value="5-3_exonucl_a-hlix_arch_N"/>
</dbReference>
<dbReference type="Gene3D" id="1.20.1060.10">
    <property type="entry name" value="Taq DNA Polymerase, Chain T, domain 4"/>
    <property type="match status" value="1"/>
</dbReference>
<dbReference type="SMART" id="SM00475">
    <property type="entry name" value="53EXOc"/>
    <property type="match status" value="1"/>
</dbReference>
<dbReference type="InterPro" id="IPR029060">
    <property type="entry name" value="PIN-like_dom_sf"/>
</dbReference>
<evidence type="ECO:0000256" key="1">
    <source>
        <dbReference type="ARBA" id="ARBA00007705"/>
    </source>
</evidence>
<dbReference type="InterPro" id="IPR019760">
    <property type="entry name" value="DNA-dir_DNA_pol_A_CS"/>
</dbReference>
<dbReference type="InterPro" id="IPR001098">
    <property type="entry name" value="DNA-dir_DNA_pol_A_palm_dom"/>
</dbReference>
<evidence type="ECO:0000256" key="6">
    <source>
        <dbReference type="ARBA" id="ARBA00022705"/>
    </source>
</evidence>
<reference evidence="22 23" key="1">
    <citation type="submission" date="2016-10" db="EMBL/GenBank/DDBJ databases">
        <authorList>
            <person name="de Groot N.N."/>
        </authorList>
    </citation>
    <scope>NUCLEOTIDE SEQUENCE [LARGE SCALE GENOMIC DNA]</scope>
    <source>
        <strain evidence="22 23">DSM 44892</strain>
    </source>
</reference>
<feature type="domain" description="3'-5' exonuclease" evidence="19">
    <location>
        <begin position="330"/>
        <end position="507"/>
    </location>
</feature>
<dbReference type="PANTHER" id="PTHR10133:SF27">
    <property type="entry name" value="DNA POLYMERASE NU"/>
    <property type="match status" value="1"/>
</dbReference>
<evidence type="ECO:0000259" key="19">
    <source>
        <dbReference type="SMART" id="SM00474"/>
    </source>
</evidence>
<dbReference type="Pfam" id="PF22619">
    <property type="entry name" value="DNA_polI_exo1"/>
    <property type="match status" value="1"/>
</dbReference>
<dbReference type="InterPro" id="IPR008918">
    <property type="entry name" value="HhH2"/>
</dbReference>
<dbReference type="FunFam" id="3.40.50.1010:FF:000001">
    <property type="entry name" value="DNA polymerase I"/>
    <property type="match status" value="1"/>
</dbReference>
<evidence type="ECO:0000313" key="23">
    <source>
        <dbReference type="Proteomes" id="UP000183263"/>
    </source>
</evidence>
<dbReference type="SUPFAM" id="SSF47807">
    <property type="entry name" value="5' to 3' exonuclease, C-terminal subdomain"/>
    <property type="match status" value="1"/>
</dbReference>
<dbReference type="InterPro" id="IPR020045">
    <property type="entry name" value="DNA_polI_H3TH"/>
</dbReference>
<dbReference type="Gene3D" id="1.10.150.20">
    <property type="entry name" value="5' to 3' exonuclease, C-terminal subdomain"/>
    <property type="match status" value="2"/>
</dbReference>
<keyword evidence="6 17" id="KW-0235">DNA replication</keyword>
<organism evidence="22 23">
    <name type="scientific">Rhodococcus triatomae</name>
    <dbReference type="NCBI Taxonomy" id="300028"/>
    <lineage>
        <taxon>Bacteria</taxon>
        <taxon>Bacillati</taxon>
        <taxon>Actinomycetota</taxon>
        <taxon>Actinomycetes</taxon>
        <taxon>Mycobacteriales</taxon>
        <taxon>Nocardiaceae</taxon>
        <taxon>Rhodococcus</taxon>
    </lineage>
</organism>
<dbReference type="SMART" id="SM00474">
    <property type="entry name" value="35EXOc"/>
    <property type="match status" value="1"/>
</dbReference>
<evidence type="ECO:0000256" key="11">
    <source>
        <dbReference type="ARBA" id="ARBA00022932"/>
    </source>
</evidence>
<dbReference type="CDD" id="cd06140">
    <property type="entry name" value="DNA_polA_I_Bacillus_like_exo"/>
    <property type="match status" value="1"/>
</dbReference>
<comment type="similarity">
    <text evidence="1 17">Belongs to the DNA polymerase type-A family.</text>
</comment>
<dbReference type="GO" id="GO:0006302">
    <property type="term" value="P:double-strand break repair"/>
    <property type="evidence" value="ECO:0007669"/>
    <property type="project" value="TreeGrafter"/>
</dbReference>
<evidence type="ECO:0000256" key="9">
    <source>
        <dbReference type="ARBA" id="ARBA00022801"/>
    </source>
</evidence>
<dbReference type="GO" id="GO:0003677">
    <property type="term" value="F:DNA binding"/>
    <property type="evidence" value="ECO:0007669"/>
    <property type="project" value="UniProtKB-UniRule"/>
</dbReference>
<feature type="domain" description="DNA-directed DNA polymerase family A palm" evidence="21">
    <location>
        <begin position="674"/>
        <end position="881"/>
    </location>
</feature>
<dbReference type="SMART" id="SM00279">
    <property type="entry name" value="HhH2"/>
    <property type="match status" value="1"/>
</dbReference>
<evidence type="ECO:0000256" key="15">
    <source>
        <dbReference type="ARBA" id="ARBA00053603"/>
    </source>
</evidence>
<protein>
    <recommendedName>
        <fullName evidence="3 16">DNA polymerase I</fullName>
        <ecNumber evidence="2 16">2.7.7.7</ecNumber>
    </recommendedName>
</protein>
<evidence type="ECO:0000256" key="14">
    <source>
        <dbReference type="ARBA" id="ARBA00049244"/>
    </source>
</evidence>
<evidence type="ECO:0000256" key="2">
    <source>
        <dbReference type="ARBA" id="ARBA00012417"/>
    </source>
</evidence>
<keyword evidence="4 17" id="KW-0808">Transferase</keyword>
<dbReference type="SUPFAM" id="SSF88723">
    <property type="entry name" value="PIN domain-like"/>
    <property type="match status" value="1"/>
</dbReference>
<dbReference type="InterPro" id="IPR054690">
    <property type="entry name" value="DNA_polI_exonuclease"/>
</dbReference>
<dbReference type="GO" id="GO:0008409">
    <property type="term" value="F:5'-3' exonuclease activity"/>
    <property type="evidence" value="ECO:0007669"/>
    <property type="project" value="InterPro"/>
</dbReference>
<dbReference type="PRINTS" id="PR00868">
    <property type="entry name" value="DNAPOLI"/>
</dbReference>
<sequence length="918" mass="99751">MSPATTPPEPVDTLAPGDSASGAAAGDRPTLLLLDGHSLAFRAFYALPAENFKTQSGQTTNAVYGFTSMLINLLRDENPTHVGAAFDVSRKTFRAEMFADYKANRASAPDEFRGQIDVTKDVLGALGIPVMAIEGYEADDIIATLATQAQALGYRVLIVTGDRDSLQLVNDDVTVLYPRKGVSDLTRFTPEAVEEKYGLTPSQYPDYAALRGDPSDNLPGIPGVGEKTASKWIREYGSLVGLVDNVDKVRGKVGDALRENLPSVLLNRELTEMIRDVALPYTPDQLGLAQWDREKIHSLFDDLEFKVLRDRLFATLAAPEPEAEEGFEVRGGTLAPGTVAAWLGEHAASGQRHGVAVVGSRSPYNGDATAVAIAAPDGEGAYVSTSDLTPDDEQALGEWLADPAQPKALHEAKWAMHALRGRGWTLGGLTSDTALAAYLVRPGQRTFALDDLSLRYLKRELRVEDTGQQQLSLLDDEDEADAKVAETQILSARAVLDLAAALDEELDAIESRSLLADMELPLLGVLAEMEATGIAVDGAHLHDLQSTFASLVTDAAESAYGVIDKQINLGSPKQLQVVLFDELGMPKTKKTKTGYTTDAEALQGLFEKTGHPFLEHLLAHRDATRLKVTVDGLLKTVADDGRIHTTFNQTVAATGRLSSTEPNLQNIPVRTDAGRQIRDGFVVGEGFETLLTADYSQIEMRIMAHVSGDEGLIEAFNTGEDLHSFVGARAFGVPIEEVTPELRRRVKAMSYGLAYGLSAFGLAAQLKISTEEAREQMDAYFSRFGGVRDYLREVVEKARKDGYTETLYGRRRYLPDLNSDNRQRREVAERAALNAPIQGTAADIIKVAMINVRKALVSAELRSRMLLQVHDELVLEVAPGEREQVEKLLRDEMSSAIELSVPLEVSVGTGRSWDAAAH</sequence>
<dbReference type="InterPro" id="IPR043502">
    <property type="entry name" value="DNA/RNA_pol_sf"/>
</dbReference>
<evidence type="ECO:0000256" key="17">
    <source>
        <dbReference type="RuleBase" id="RU004460"/>
    </source>
</evidence>
<dbReference type="Proteomes" id="UP000183263">
    <property type="component" value="Unassembled WGS sequence"/>
</dbReference>
<dbReference type="SUPFAM" id="SSF56672">
    <property type="entry name" value="DNA/RNA polymerases"/>
    <property type="match status" value="1"/>
</dbReference>
<dbReference type="EMBL" id="FNDN01000002">
    <property type="protein sequence ID" value="SDH46746.1"/>
    <property type="molecule type" value="Genomic_DNA"/>
</dbReference>
<dbReference type="NCBIfam" id="NF004397">
    <property type="entry name" value="PRK05755.1"/>
    <property type="match status" value="1"/>
</dbReference>
<evidence type="ECO:0000256" key="3">
    <source>
        <dbReference type="ARBA" id="ARBA00020311"/>
    </source>
</evidence>
<feature type="region of interest" description="Disordered" evidence="18">
    <location>
        <begin position="1"/>
        <end position="23"/>
    </location>
</feature>
<dbReference type="InterPro" id="IPR002298">
    <property type="entry name" value="DNA_polymerase_A"/>
</dbReference>
<dbReference type="GO" id="GO:0003887">
    <property type="term" value="F:DNA-directed DNA polymerase activity"/>
    <property type="evidence" value="ECO:0007669"/>
    <property type="project" value="UniProtKB-UniRule"/>
</dbReference>
<comment type="catalytic activity">
    <reaction evidence="14 17">
        <text>DNA(n) + a 2'-deoxyribonucleoside 5'-triphosphate = DNA(n+1) + diphosphate</text>
        <dbReference type="Rhea" id="RHEA:22508"/>
        <dbReference type="Rhea" id="RHEA-COMP:17339"/>
        <dbReference type="Rhea" id="RHEA-COMP:17340"/>
        <dbReference type="ChEBI" id="CHEBI:33019"/>
        <dbReference type="ChEBI" id="CHEBI:61560"/>
        <dbReference type="ChEBI" id="CHEBI:173112"/>
        <dbReference type="EC" id="2.7.7.7"/>
    </reaction>
</comment>
<dbReference type="FunFam" id="1.10.150.20:FF:000003">
    <property type="entry name" value="DNA polymerase I"/>
    <property type="match status" value="1"/>
</dbReference>
<evidence type="ECO:0000313" key="22">
    <source>
        <dbReference type="EMBL" id="SDH46746.1"/>
    </source>
</evidence>
<evidence type="ECO:0000256" key="18">
    <source>
        <dbReference type="SAM" id="MobiDB-lite"/>
    </source>
</evidence>
<dbReference type="SUPFAM" id="SSF53098">
    <property type="entry name" value="Ribonuclease H-like"/>
    <property type="match status" value="1"/>
</dbReference>
<dbReference type="SMART" id="SM00482">
    <property type="entry name" value="POLAc"/>
    <property type="match status" value="1"/>
</dbReference>
<dbReference type="InterPro" id="IPR036397">
    <property type="entry name" value="RNaseH_sf"/>
</dbReference>
<dbReference type="Gene3D" id="3.30.70.370">
    <property type="match status" value="1"/>
</dbReference>
<dbReference type="Pfam" id="PF00476">
    <property type="entry name" value="DNA_pol_A"/>
    <property type="match status" value="1"/>
</dbReference>
<evidence type="ECO:0000256" key="8">
    <source>
        <dbReference type="ARBA" id="ARBA00022763"/>
    </source>
</evidence>
<keyword evidence="11 17" id="KW-0239">DNA-directed DNA polymerase</keyword>
<dbReference type="InterPro" id="IPR018320">
    <property type="entry name" value="DNA_polymerase_1"/>
</dbReference>
<dbReference type="FunFam" id="1.20.1060.10:FF:000001">
    <property type="entry name" value="DNA polymerase I"/>
    <property type="match status" value="1"/>
</dbReference>
<dbReference type="AlphaFoldDB" id="A0A1G8CMV0"/>
<evidence type="ECO:0000259" key="21">
    <source>
        <dbReference type="SMART" id="SM00482"/>
    </source>
</evidence>
<dbReference type="Gene3D" id="3.30.420.10">
    <property type="entry name" value="Ribonuclease H-like superfamily/Ribonuclease H"/>
    <property type="match status" value="1"/>
</dbReference>
<keyword evidence="12 17" id="KW-0238">DNA-binding</keyword>
<dbReference type="InterPro" id="IPR002562">
    <property type="entry name" value="3'-5'_exonuclease_dom"/>
</dbReference>
<evidence type="ECO:0000256" key="5">
    <source>
        <dbReference type="ARBA" id="ARBA00022695"/>
    </source>
</evidence>
<evidence type="ECO:0000256" key="7">
    <source>
        <dbReference type="ARBA" id="ARBA00022722"/>
    </source>
</evidence>
<dbReference type="Gene3D" id="3.40.50.1010">
    <property type="entry name" value="5'-nuclease"/>
    <property type="match status" value="1"/>
</dbReference>